<keyword evidence="4 7" id="KW-0812">Transmembrane</keyword>
<evidence type="ECO:0000256" key="7">
    <source>
        <dbReference type="PROSITE-ProRule" id="PRU00282"/>
    </source>
</evidence>
<evidence type="ECO:0000256" key="4">
    <source>
        <dbReference type="ARBA" id="ARBA00022692"/>
    </source>
</evidence>
<dbReference type="Pfam" id="PF02627">
    <property type="entry name" value="CMD"/>
    <property type="match status" value="1"/>
</dbReference>
<dbReference type="NCBIfam" id="TIGR00778">
    <property type="entry name" value="ahpD_dom"/>
    <property type="match status" value="1"/>
</dbReference>
<evidence type="ECO:0000313" key="10">
    <source>
        <dbReference type="EMBL" id="CAD5118503.1"/>
    </source>
</evidence>
<dbReference type="GO" id="GO:0051920">
    <property type="term" value="F:peroxiredoxin activity"/>
    <property type="evidence" value="ECO:0007669"/>
    <property type="project" value="InterPro"/>
</dbReference>
<dbReference type="Gene3D" id="1.20.5.810">
    <property type="entry name" value="AhpD-like"/>
    <property type="match status" value="1"/>
</dbReference>
<dbReference type="SUPFAM" id="SSF103506">
    <property type="entry name" value="Mitochondrial carrier"/>
    <property type="match status" value="1"/>
</dbReference>
<dbReference type="GO" id="GO:0055085">
    <property type="term" value="P:transmembrane transport"/>
    <property type="evidence" value="ECO:0007669"/>
    <property type="project" value="InterPro"/>
</dbReference>
<dbReference type="InterPro" id="IPR018108">
    <property type="entry name" value="MCP_transmembrane"/>
</dbReference>
<dbReference type="InterPro" id="IPR029032">
    <property type="entry name" value="AhpD-like"/>
</dbReference>
<protein>
    <submittedName>
        <fullName evidence="10">DgyrCDS7198</fullName>
    </submittedName>
</protein>
<comment type="similarity">
    <text evidence="2 8">Belongs to the mitochondrial carrier (TC 2.A.29) family.</text>
</comment>
<keyword evidence="5" id="KW-0677">Repeat</keyword>
<reference evidence="10 11" key="1">
    <citation type="submission" date="2020-08" db="EMBL/GenBank/DDBJ databases">
        <authorList>
            <person name="Hejnol A."/>
        </authorList>
    </citation>
    <scope>NUCLEOTIDE SEQUENCE [LARGE SCALE GENOMIC DNA]</scope>
</reference>
<name>A0A7I8VQE0_9ANNE</name>
<accession>A0A7I8VQE0</accession>
<feature type="repeat" description="Solcar" evidence="7">
    <location>
        <begin position="215"/>
        <end position="310"/>
    </location>
</feature>
<keyword evidence="11" id="KW-1185">Reference proteome</keyword>
<comment type="caution">
    <text evidence="10">The sequence shown here is derived from an EMBL/GenBank/DDBJ whole genome shotgun (WGS) entry which is preliminary data.</text>
</comment>
<keyword evidence="3 8" id="KW-0813">Transport</keyword>
<evidence type="ECO:0000256" key="6">
    <source>
        <dbReference type="ARBA" id="ARBA00023136"/>
    </source>
</evidence>
<dbReference type="AlphaFoldDB" id="A0A7I8VQE0"/>
<keyword evidence="6 7" id="KW-0472">Membrane</keyword>
<dbReference type="InterPro" id="IPR010195">
    <property type="entry name" value="Uncharacterised_peroxidase-rel"/>
</dbReference>
<dbReference type="NCBIfam" id="TIGR01926">
    <property type="entry name" value="peroxid_rel"/>
    <property type="match status" value="1"/>
</dbReference>
<dbReference type="InterPro" id="IPR003779">
    <property type="entry name" value="CMD-like"/>
</dbReference>
<evidence type="ECO:0000256" key="1">
    <source>
        <dbReference type="ARBA" id="ARBA00004141"/>
    </source>
</evidence>
<dbReference type="Gene3D" id="1.20.1290.10">
    <property type="entry name" value="AhpD-like"/>
    <property type="match status" value="1"/>
</dbReference>
<dbReference type="Pfam" id="PF00153">
    <property type="entry name" value="Mito_carr"/>
    <property type="match status" value="3"/>
</dbReference>
<evidence type="ECO:0000256" key="5">
    <source>
        <dbReference type="ARBA" id="ARBA00022737"/>
    </source>
</evidence>
<feature type="domain" description="Carboxymuconolactone decarboxylase-like" evidence="9">
    <location>
        <begin position="342"/>
        <end position="389"/>
    </location>
</feature>
<dbReference type="OrthoDB" id="18574at2759"/>
<evidence type="ECO:0000256" key="8">
    <source>
        <dbReference type="RuleBase" id="RU000488"/>
    </source>
</evidence>
<dbReference type="PROSITE" id="PS50920">
    <property type="entry name" value="SOLCAR"/>
    <property type="match status" value="3"/>
</dbReference>
<evidence type="ECO:0000259" key="9">
    <source>
        <dbReference type="Pfam" id="PF02627"/>
    </source>
</evidence>
<comment type="subcellular location">
    <subcellularLocation>
        <location evidence="1">Membrane</location>
        <topology evidence="1">Multi-pass membrane protein</topology>
    </subcellularLocation>
</comment>
<evidence type="ECO:0000256" key="2">
    <source>
        <dbReference type="ARBA" id="ARBA00006375"/>
    </source>
</evidence>
<dbReference type="PRINTS" id="PR00926">
    <property type="entry name" value="MITOCARRIER"/>
</dbReference>
<dbReference type="GO" id="GO:0016020">
    <property type="term" value="C:membrane"/>
    <property type="evidence" value="ECO:0007669"/>
    <property type="project" value="UniProtKB-SubCell"/>
</dbReference>
<dbReference type="InterPro" id="IPR004675">
    <property type="entry name" value="AhpD_core"/>
</dbReference>
<evidence type="ECO:0000256" key="3">
    <source>
        <dbReference type="ARBA" id="ARBA00022448"/>
    </source>
</evidence>
<dbReference type="EMBL" id="CAJFCJ010000009">
    <property type="protein sequence ID" value="CAD5118503.1"/>
    <property type="molecule type" value="Genomic_DNA"/>
</dbReference>
<dbReference type="Gene3D" id="1.50.40.10">
    <property type="entry name" value="Mitochondrial carrier domain"/>
    <property type="match status" value="1"/>
</dbReference>
<dbReference type="Proteomes" id="UP000549394">
    <property type="component" value="Unassembled WGS sequence"/>
</dbReference>
<feature type="repeat" description="Solcar" evidence="7">
    <location>
        <begin position="117"/>
        <end position="203"/>
    </location>
</feature>
<dbReference type="InterPro" id="IPR023395">
    <property type="entry name" value="MCP_dom_sf"/>
</dbReference>
<dbReference type="PANTHER" id="PTHR24089">
    <property type="entry name" value="SOLUTE CARRIER FAMILY 25"/>
    <property type="match status" value="1"/>
</dbReference>
<dbReference type="SUPFAM" id="SSF69118">
    <property type="entry name" value="AhpD-like"/>
    <property type="match status" value="1"/>
</dbReference>
<sequence>MVGYDPKDSKPIRQSQKAAAGAISGVVCRAVLQPLDVLKIRMQVQVEEISKSAQTSKYRGLFHTSRTIFKEEGIFALWNGHNPAQILSVIYGIGQFGSFELYTKSLATIIPKSSEEWRSSTHFFCGALSGCTATICSYPFDLLRTRFIAQKSKSAYTNMLTATKTILEVEGWRSLYKGLSPTLLQIAPYSGLQFFSYTKFSQIAKKALSPNAKQLDSKFLPLVGLLSGLTAKTLTYPSDVVKKRLQVVGFGKARIGLGITKNHVNMRKCIIDIAKSEGYRGFYKGFTPSIFNRLSVVSPRLFSRYPIPQRSTLDDDIQQQMNEVEQKTGFLPNVFKAFSHRPKEYRAFFAYYDAVMNDPNSKLTNDEKELIIVATSSLNHCLYCIVAHGAVHRIYSKRPFVADQVAINYKSADITEREKIILDFAMAVASGKPLEHNQFEELEKIGFDKEDAWDIGSIASFFALSNRMAHLLDMKPNDEFFTMGRIPKNKST</sequence>
<dbReference type="InterPro" id="IPR002067">
    <property type="entry name" value="MCP"/>
</dbReference>
<gene>
    <name evidence="10" type="ORF">DGYR_LOCUS6871</name>
</gene>
<feature type="repeat" description="Solcar" evidence="7">
    <location>
        <begin position="12"/>
        <end position="105"/>
    </location>
</feature>
<proteinExistence type="inferred from homology"/>
<evidence type="ECO:0000313" key="11">
    <source>
        <dbReference type="Proteomes" id="UP000549394"/>
    </source>
</evidence>
<organism evidence="10 11">
    <name type="scientific">Dimorphilus gyrociliatus</name>
    <dbReference type="NCBI Taxonomy" id="2664684"/>
    <lineage>
        <taxon>Eukaryota</taxon>
        <taxon>Metazoa</taxon>
        <taxon>Spiralia</taxon>
        <taxon>Lophotrochozoa</taxon>
        <taxon>Annelida</taxon>
        <taxon>Polychaeta</taxon>
        <taxon>Polychaeta incertae sedis</taxon>
        <taxon>Dinophilidae</taxon>
        <taxon>Dimorphilus</taxon>
    </lineage>
</organism>